<organism evidence="2 3">
    <name type="scientific">Ralstonia insidiosa</name>
    <dbReference type="NCBI Taxonomy" id="190721"/>
    <lineage>
        <taxon>Bacteria</taxon>
        <taxon>Pseudomonadati</taxon>
        <taxon>Pseudomonadota</taxon>
        <taxon>Betaproteobacteria</taxon>
        <taxon>Burkholderiales</taxon>
        <taxon>Burkholderiaceae</taxon>
        <taxon>Ralstonia</taxon>
    </lineage>
</organism>
<name>A0A848P8W8_9RALS</name>
<proteinExistence type="predicted"/>
<evidence type="ECO:0000256" key="1">
    <source>
        <dbReference type="SAM" id="SignalP"/>
    </source>
</evidence>
<evidence type="ECO:0000313" key="3">
    <source>
        <dbReference type="Proteomes" id="UP000575469"/>
    </source>
</evidence>
<accession>A0A848P8W8</accession>
<comment type="caution">
    <text evidence="2">The sequence shown here is derived from an EMBL/GenBank/DDBJ whole genome shotgun (WGS) entry which is preliminary data.</text>
</comment>
<dbReference type="EMBL" id="JABBZM010000041">
    <property type="protein sequence ID" value="NMV41907.1"/>
    <property type="molecule type" value="Genomic_DNA"/>
</dbReference>
<feature type="signal peptide" evidence="1">
    <location>
        <begin position="1"/>
        <end position="24"/>
    </location>
</feature>
<evidence type="ECO:0000313" key="2">
    <source>
        <dbReference type="EMBL" id="NMV41907.1"/>
    </source>
</evidence>
<feature type="chain" id="PRO_5032591753" description="Lipoprotein" evidence="1">
    <location>
        <begin position="25"/>
        <end position="155"/>
    </location>
</feature>
<sequence>MSVLKFIKYAALGFVLAAATSCWAGTPVEFSPEQGVKAALRVEDGKLLYEITTGSGPVIGSVDTQTEKPIHIEIGDYEFSGRKGFSFWSIDEGMGTYRIYRIFTFSKAANNFVERSPGCGDEFINLKVDKSRKRLLSTYFIDNMPKICKTRLRVD</sequence>
<dbReference type="PROSITE" id="PS51257">
    <property type="entry name" value="PROKAR_LIPOPROTEIN"/>
    <property type="match status" value="1"/>
</dbReference>
<evidence type="ECO:0008006" key="4">
    <source>
        <dbReference type="Google" id="ProtNLM"/>
    </source>
</evidence>
<dbReference type="AlphaFoldDB" id="A0A848P8W8"/>
<protein>
    <recommendedName>
        <fullName evidence="4">Lipoprotein</fullName>
    </recommendedName>
</protein>
<dbReference type="RefSeq" id="WP_104656419.1">
    <property type="nucleotide sequence ID" value="NZ_JABBZM010000041.1"/>
</dbReference>
<keyword evidence="1" id="KW-0732">Signal</keyword>
<dbReference type="Proteomes" id="UP000575469">
    <property type="component" value="Unassembled WGS sequence"/>
</dbReference>
<gene>
    <name evidence="2" type="ORF">HGR00_28730</name>
</gene>
<reference evidence="2 3" key="1">
    <citation type="submission" date="2020-04" db="EMBL/GenBank/DDBJ databases">
        <title>Ralstonia insidiosa genome sequencing and assembly.</title>
        <authorList>
            <person name="Martins R.C.R."/>
            <person name="Perdigao-Neto L.V."/>
            <person name="Levin A.S.S."/>
            <person name="Costa S.F."/>
        </authorList>
    </citation>
    <scope>NUCLEOTIDE SEQUENCE [LARGE SCALE GENOMIC DNA]</scope>
    <source>
        <strain evidence="2 3">5047</strain>
    </source>
</reference>